<sequence length="341" mass="37142">MLLKKLTEAMGPSGYEDEIRQVIYEEIKDHVDRVYTDSMGNLIAEKDGTRQGPKVLLCAHMDEVSLMISHIDSNGLLQFQHIGGIDDRVLISKAVVIGENKIPGVIGAKPIHHQSADERKKPIGLSQLRIDIGATSREDALRVVQPGDVAVFATTYEEIGHRRAKSKSFDDRVGCAVLVETLKKSFDVPLVFGFAVQEEIGLRGAGPLAYRTDPDLALVIEGTLASDFPGTPAHGRVTELGLGPALSIIDGSTIHNRAFLQHMQQVAESSGIPYQFRKGAAGGNDIGRIHLSREGVMSGVISVPTRYIHAPSQMISLDDYENTVKLVEMFLRSVEQGGLTR</sequence>
<reference evidence="7 8" key="1">
    <citation type="submission" date="2022-11" db="EMBL/GenBank/DDBJ databases">
        <title>Study of microbial diversity in lake waters.</title>
        <authorList>
            <person name="Zhang J."/>
        </authorList>
    </citation>
    <scope>NUCLEOTIDE SEQUENCE [LARGE SCALE GENOMIC DNA]</scope>
    <source>
        <strain evidence="7 8">DT12</strain>
    </source>
</reference>
<dbReference type="Proteomes" id="UP001208017">
    <property type="component" value="Unassembled WGS sequence"/>
</dbReference>
<organism evidence="7 8">
    <name type="scientific">Tumebacillus lacus</name>
    <dbReference type="NCBI Taxonomy" id="2995335"/>
    <lineage>
        <taxon>Bacteria</taxon>
        <taxon>Bacillati</taxon>
        <taxon>Bacillota</taxon>
        <taxon>Bacilli</taxon>
        <taxon>Bacillales</taxon>
        <taxon>Alicyclobacillaceae</taxon>
        <taxon>Tumebacillus</taxon>
    </lineage>
</organism>
<keyword evidence="4" id="KW-0479">Metal-binding</keyword>
<gene>
    <name evidence="7" type="ORF">OS242_02750</name>
</gene>
<evidence type="ECO:0000256" key="2">
    <source>
        <dbReference type="ARBA" id="ARBA00022438"/>
    </source>
</evidence>
<evidence type="ECO:0000256" key="5">
    <source>
        <dbReference type="ARBA" id="ARBA00022801"/>
    </source>
</evidence>
<evidence type="ECO:0000256" key="3">
    <source>
        <dbReference type="ARBA" id="ARBA00022670"/>
    </source>
</evidence>
<dbReference type="PANTHER" id="PTHR32481">
    <property type="entry name" value="AMINOPEPTIDASE"/>
    <property type="match status" value="1"/>
</dbReference>
<comment type="caution">
    <text evidence="7">The sequence shown here is derived from an EMBL/GenBank/DDBJ whole genome shotgun (WGS) entry which is preliminary data.</text>
</comment>
<dbReference type="CDD" id="cd05656">
    <property type="entry name" value="M42_Frv"/>
    <property type="match status" value="1"/>
</dbReference>
<dbReference type="EMBL" id="JAPMLT010000001">
    <property type="protein sequence ID" value="MCX7568879.1"/>
    <property type="molecule type" value="Genomic_DNA"/>
</dbReference>
<keyword evidence="3" id="KW-0645">Protease</keyword>
<evidence type="ECO:0000256" key="4">
    <source>
        <dbReference type="ARBA" id="ARBA00022723"/>
    </source>
</evidence>
<dbReference type="PANTHER" id="PTHR32481:SF0">
    <property type="entry name" value="AMINOPEPTIDASE YPDE-RELATED"/>
    <property type="match status" value="1"/>
</dbReference>
<evidence type="ECO:0000256" key="6">
    <source>
        <dbReference type="PIRNR" id="PIRNR001123"/>
    </source>
</evidence>
<evidence type="ECO:0000313" key="7">
    <source>
        <dbReference type="EMBL" id="MCX7568879.1"/>
    </source>
</evidence>
<dbReference type="InterPro" id="IPR051464">
    <property type="entry name" value="Peptidase_M42_aminopept"/>
</dbReference>
<dbReference type="InterPro" id="IPR008007">
    <property type="entry name" value="Peptidase_M42"/>
</dbReference>
<dbReference type="PIRSF" id="PIRSF001123">
    <property type="entry name" value="PepA_GA"/>
    <property type="match status" value="1"/>
</dbReference>
<dbReference type="SUPFAM" id="SSF101821">
    <property type="entry name" value="Aminopeptidase/glucanase lid domain"/>
    <property type="match status" value="1"/>
</dbReference>
<keyword evidence="8" id="KW-1185">Reference proteome</keyword>
<dbReference type="InterPro" id="IPR023367">
    <property type="entry name" value="Peptidase_M42_dom2"/>
</dbReference>
<evidence type="ECO:0000256" key="1">
    <source>
        <dbReference type="ARBA" id="ARBA00006272"/>
    </source>
</evidence>
<keyword evidence="2" id="KW-0031">Aminopeptidase</keyword>
<dbReference type="Gene3D" id="2.40.30.40">
    <property type="entry name" value="Peptidase M42, domain 2"/>
    <property type="match status" value="1"/>
</dbReference>
<protein>
    <submittedName>
        <fullName evidence="7">M42 family metallopeptidase</fullName>
    </submittedName>
</protein>
<comment type="similarity">
    <text evidence="1 6">Belongs to the peptidase M42 family.</text>
</comment>
<accession>A0ABT3X2E5</accession>
<dbReference type="Pfam" id="PF05343">
    <property type="entry name" value="Peptidase_M42"/>
    <property type="match status" value="1"/>
</dbReference>
<proteinExistence type="inferred from homology"/>
<name>A0ABT3X2E5_9BACL</name>
<dbReference type="RefSeq" id="WP_267150114.1">
    <property type="nucleotide sequence ID" value="NZ_JAPMLT010000001.1"/>
</dbReference>
<dbReference type="SUPFAM" id="SSF53187">
    <property type="entry name" value="Zn-dependent exopeptidases"/>
    <property type="match status" value="1"/>
</dbReference>
<keyword evidence="5" id="KW-0378">Hydrolase</keyword>
<dbReference type="Gene3D" id="3.40.630.10">
    <property type="entry name" value="Zn peptidases"/>
    <property type="match status" value="1"/>
</dbReference>
<evidence type="ECO:0000313" key="8">
    <source>
        <dbReference type="Proteomes" id="UP001208017"/>
    </source>
</evidence>